<evidence type="ECO:0000313" key="2">
    <source>
        <dbReference type="Proteomes" id="UP000053820"/>
    </source>
</evidence>
<dbReference type="AlphaFoldDB" id="A0A0C9VLI6"/>
<evidence type="ECO:0008006" key="3">
    <source>
        <dbReference type="Google" id="ProtNLM"/>
    </source>
</evidence>
<keyword evidence="2" id="KW-1185">Reference proteome</keyword>
<sequence>MSHTSTAKPVELKIGTPIDYDGSHSTVLSWLYSVKAYLLINKDAYSDDDKKVAYALSYMKKGVALDWAASYYKQCLKGSTPSVTNVHILSKLLLRSVLNS</sequence>
<organism evidence="1 2">
    <name type="scientific">Hydnomerulius pinastri MD-312</name>
    <dbReference type="NCBI Taxonomy" id="994086"/>
    <lineage>
        <taxon>Eukaryota</taxon>
        <taxon>Fungi</taxon>
        <taxon>Dikarya</taxon>
        <taxon>Basidiomycota</taxon>
        <taxon>Agaricomycotina</taxon>
        <taxon>Agaricomycetes</taxon>
        <taxon>Agaricomycetidae</taxon>
        <taxon>Boletales</taxon>
        <taxon>Boletales incertae sedis</taxon>
        <taxon>Leucogyrophana</taxon>
    </lineage>
</organism>
<dbReference type="Proteomes" id="UP000053820">
    <property type="component" value="Unassembled WGS sequence"/>
</dbReference>
<gene>
    <name evidence="1" type="ORF">HYDPIDRAFT_34130</name>
</gene>
<dbReference type="OrthoDB" id="2685825at2759"/>
<reference evidence="1 2" key="1">
    <citation type="submission" date="2014-04" db="EMBL/GenBank/DDBJ databases">
        <title>Evolutionary Origins and Diversification of the Mycorrhizal Mutualists.</title>
        <authorList>
            <consortium name="DOE Joint Genome Institute"/>
            <consortium name="Mycorrhizal Genomics Consortium"/>
            <person name="Kohler A."/>
            <person name="Kuo A."/>
            <person name="Nagy L.G."/>
            <person name="Floudas D."/>
            <person name="Copeland A."/>
            <person name="Barry K.W."/>
            <person name="Cichocki N."/>
            <person name="Veneault-Fourrey C."/>
            <person name="LaButti K."/>
            <person name="Lindquist E.A."/>
            <person name="Lipzen A."/>
            <person name="Lundell T."/>
            <person name="Morin E."/>
            <person name="Murat C."/>
            <person name="Riley R."/>
            <person name="Ohm R."/>
            <person name="Sun H."/>
            <person name="Tunlid A."/>
            <person name="Henrissat B."/>
            <person name="Grigoriev I.V."/>
            <person name="Hibbett D.S."/>
            <person name="Martin F."/>
        </authorList>
    </citation>
    <scope>NUCLEOTIDE SEQUENCE [LARGE SCALE GENOMIC DNA]</scope>
    <source>
        <strain evidence="1 2">MD-312</strain>
    </source>
</reference>
<proteinExistence type="predicted"/>
<evidence type="ECO:0000313" key="1">
    <source>
        <dbReference type="EMBL" id="KIJ58485.1"/>
    </source>
</evidence>
<protein>
    <recommendedName>
        <fullName evidence="3">DUF4939 domain-containing protein</fullName>
    </recommendedName>
</protein>
<dbReference type="HOGENOM" id="CLU_2306517_0_0_1"/>
<accession>A0A0C9VLI6</accession>
<name>A0A0C9VLI6_9AGAM</name>
<dbReference type="EMBL" id="KN839935">
    <property type="protein sequence ID" value="KIJ58485.1"/>
    <property type="molecule type" value="Genomic_DNA"/>
</dbReference>